<dbReference type="EMBL" id="RQPJ01000002">
    <property type="protein sequence ID" value="RTE54398.1"/>
    <property type="molecule type" value="Genomic_DNA"/>
</dbReference>
<sequence>MNTKGINNFRSIAIVFTMAMLFFSCEDNYKRVGDEAIKKMFPSAVAEDFVLTYTETDELPKNEGVVSSHVVAVLKSPLSNDFDNLLFPHRTFPNGLIIEFFNEKGEKSTITADYGIVYSSTNLVDLQGNVVIESSDGKKLEAPQLYWDRSNEWIFTQQKFKYTNPEEGTIMDGEGMDFNRDFSFFNANKTYGYMSIKEKKIEND</sequence>
<dbReference type="AlphaFoldDB" id="A0A430K5T8"/>
<proteinExistence type="predicted"/>
<dbReference type="Gene3D" id="2.60.450.10">
    <property type="entry name" value="Lipopolysaccharide (LPS) transport protein A like domain"/>
    <property type="match status" value="1"/>
</dbReference>
<dbReference type="InterPro" id="IPR026265">
    <property type="entry name" value="LptC"/>
</dbReference>
<protein>
    <submittedName>
        <fullName evidence="1">LPS export ABC transporter periplasmic protein LptC</fullName>
    </submittedName>
</protein>
<dbReference type="PROSITE" id="PS51257">
    <property type="entry name" value="PROKAR_LIPOPROTEIN"/>
    <property type="match status" value="1"/>
</dbReference>
<dbReference type="InterPro" id="IPR010664">
    <property type="entry name" value="LipoPS_assembly_LptC-rel"/>
</dbReference>
<reference evidence="1 2" key="1">
    <citation type="submission" date="2018-11" db="EMBL/GenBank/DDBJ databases">
        <title>Arenibacter aquaticus sp.nov., a marine bacterium isolated from surface seawater in the South China Sea.</title>
        <authorList>
            <person name="Guo J."/>
            <person name="Sun J."/>
        </authorList>
    </citation>
    <scope>NUCLEOTIDE SEQUENCE [LARGE SCALE GENOMIC DNA]</scope>
    <source>
        <strain evidence="1 2">GUO666</strain>
    </source>
</reference>
<keyword evidence="2" id="KW-1185">Reference proteome</keyword>
<dbReference type="OrthoDB" id="1427074at2"/>
<dbReference type="Proteomes" id="UP000267585">
    <property type="component" value="Unassembled WGS sequence"/>
</dbReference>
<dbReference type="GO" id="GO:0005886">
    <property type="term" value="C:plasma membrane"/>
    <property type="evidence" value="ECO:0007669"/>
    <property type="project" value="InterPro"/>
</dbReference>
<organism evidence="1 2">
    <name type="scientific">Arenibacter aquaticus</name>
    <dbReference type="NCBI Taxonomy" id="2489054"/>
    <lineage>
        <taxon>Bacteria</taxon>
        <taxon>Pseudomonadati</taxon>
        <taxon>Bacteroidota</taxon>
        <taxon>Flavobacteriia</taxon>
        <taxon>Flavobacteriales</taxon>
        <taxon>Flavobacteriaceae</taxon>
        <taxon>Arenibacter</taxon>
    </lineage>
</organism>
<dbReference type="NCBIfam" id="TIGR04409">
    <property type="entry name" value="LptC_YrbK"/>
    <property type="match status" value="1"/>
</dbReference>
<dbReference type="GO" id="GO:0015221">
    <property type="term" value="F:lipopolysaccharide transmembrane transporter activity"/>
    <property type="evidence" value="ECO:0007669"/>
    <property type="project" value="InterPro"/>
</dbReference>
<accession>A0A430K5T8</accession>
<dbReference type="RefSeq" id="WP_126161131.1">
    <property type="nucleotide sequence ID" value="NZ_RQPJ01000002.1"/>
</dbReference>
<name>A0A430K5T8_9FLAO</name>
<evidence type="ECO:0000313" key="2">
    <source>
        <dbReference type="Proteomes" id="UP000267585"/>
    </source>
</evidence>
<comment type="caution">
    <text evidence="1">The sequence shown here is derived from an EMBL/GenBank/DDBJ whole genome shotgun (WGS) entry which is preliminary data.</text>
</comment>
<dbReference type="Pfam" id="PF06835">
    <property type="entry name" value="LptC"/>
    <property type="match status" value="1"/>
</dbReference>
<gene>
    <name evidence="1" type="primary">lptC</name>
    <name evidence="1" type="ORF">EHW67_04330</name>
</gene>
<evidence type="ECO:0000313" key="1">
    <source>
        <dbReference type="EMBL" id="RTE54398.1"/>
    </source>
</evidence>